<feature type="transmembrane region" description="Helical" evidence="6">
    <location>
        <begin position="633"/>
        <end position="652"/>
    </location>
</feature>
<gene>
    <name evidence="8" type="primary">ctpF</name>
    <name evidence="8" type="ORF">NCTC503_01614</name>
</gene>
<dbReference type="RefSeq" id="WP_138210249.1">
    <property type="nucleotide sequence ID" value="NZ_CBCRUQ010000018.1"/>
</dbReference>
<feature type="transmembrane region" description="Helical" evidence="6">
    <location>
        <begin position="609"/>
        <end position="627"/>
    </location>
</feature>
<organism evidence="8 9">
    <name type="scientific">Hathewaya histolytica</name>
    <name type="common">Clostridium histolyticum</name>
    <dbReference type="NCBI Taxonomy" id="1498"/>
    <lineage>
        <taxon>Bacteria</taxon>
        <taxon>Bacillati</taxon>
        <taxon>Bacillota</taxon>
        <taxon>Clostridia</taxon>
        <taxon>Eubacteriales</taxon>
        <taxon>Clostridiaceae</taxon>
        <taxon>Hathewaya</taxon>
    </lineage>
</organism>
<proteinExistence type="predicted"/>
<dbReference type="PROSITE" id="PS00154">
    <property type="entry name" value="ATPASE_E1_E2"/>
    <property type="match status" value="1"/>
</dbReference>
<name>A0A4V6KDH1_HATHI</name>
<dbReference type="InterPro" id="IPR044492">
    <property type="entry name" value="P_typ_ATPase_HD_dom"/>
</dbReference>
<feature type="domain" description="P-type ATPase A" evidence="7">
    <location>
        <begin position="104"/>
        <end position="196"/>
    </location>
</feature>
<dbReference type="EMBL" id="LR590481">
    <property type="protein sequence ID" value="VTQ90507.1"/>
    <property type="molecule type" value="Genomic_DNA"/>
</dbReference>
<dbReference type="SUPFAM" id="SSF56784">
    <property type="entry name" value="HAD-like"/>
    <property type="match status" value="1"/>
</dbReference>
<dbReference type="CDD" id="cd02609">
    <property type="entry name" value="P-type_ATPase"/>
    <property type="match status" value="1"/>
</dbReference>
<evidence type="ECO:0000313" key="8">
    <source>
        <dbReference type="EMBL" id="VTQ90507.1"/>
    </source>
</evidence>
<protein>
    <submittedName>
        <fullName evidence="8">Cation-transporting ATPase, P-type</fullName>
        <ecNumber evidence="8">3.6.3.-</ecNumber>
    </submittedName>
</protein>
<keyword evidence="4 6" id="KW-1133">Transmembrane helix</keyword>
<dbReference type="SFLD" id="SFLDG00002">
    <property type="entry name" value="C1.7:_P-type_atpase_like"/>
    <property type="match status" value="1"/>
</dbReference>
<keyword evidence="3" id="KW-1278">Translocase</keyword>
<evidence type="ECO:0000256" key="4">
    <source>
        <dbReference type="ARBA" id="ARBA00022989"/>
    </source>
</evidence>
<dbReference type="InterPro" id="IPR001757">
    <property type="entry name" value="P_typ_ATPase"/>
</dbReference>
<dbReference type="SFLD" id="SFLDF00027">
    <property type="entry name" value="p-type_atpase"/>
    <property type="match status" value="1"/>
</dbReference>
<feature type="transmembrane region" description="Helical" evidence="6">
    <location>
        <begin position="664"/>
        <end position="686"/>
    </location>
</feature>
<dbReference type="InterPro" id="IPR059000">
    <property type="entry name" value="ATPase_P-type_domA"/>
</dbReference>
<dbReference type="GO" id="GO:0005524">
    <property type="term" value="F:ATP binding"/>
    <property type="evidence" value="ECO:0007669"/>
    <property type="project" value="InterPro"/>
</dbReference>
<dbReference type="Pfam" id="PF00122">
    <property type="entry name" value="E1-E2_ATPase"/>
    <property type="match status" value="1"/>
</dbReference>
<dbReference type="OrthoDB" id="9760364at2"/>
<accession>A0A4V6KDH1</accession>
<dbReference type="PRINTS" id="PR00119">
    <property type="entry name" value="CATATPASE"/>
</dbReference>
<keyword evidence="9" id="KW-1185">Reference proteome</keyword>
<keyword evidence="8" id="KW-0378">Hydrolase</keyword>
<keyword evidence="5 6" id="KW-0472">Membrane</keyword>
<dbReference type="InterPro" id="IPR023299">
    <property type="entry name" value="ATPase_P-typ_cyto_dom_N"/>
</dbReference>
<dbReference type="SFLD" id="SFLDS00003">
    <property type="entry name" value="Haloacid_Dehalogenase"/>
    <property type="match status" value="1"/>
</dbReference>
<dbReference type="Proteomes" id="UP000308489">
    <property type="component" value="Chromosome 1"/>
</dbReference>
<dbReference type="GO" id="GO:0016020">
    <property type="term" value="C:membrane"/>
    <property type="evidence" value="ECO:0007669"/>
    <property type="project" value="UniProtKB-SubCell"/>
</dbReference>
<evidence type="ECO:0000259" key="7">
    <source>
        <dbReference type="Pfam" id="PF00122"/>
    </source>
</evidence>
<dbReference type="GO" id="GO:0016887">
    <property type="term" value="F:ATP hydrolysis activity"/>
    <property type="evidence" value="ECO:0007669"/>
    <property type="project" value="InterPro"/>
</dbReference>
<evidence type="ECO:0000256" key="6">
    <source>
        <dbReference type="SAM" id="Phobius"/>
    </source>
</evidence>
<evidence type="ECO:0000256" key="5">
    <source>
        <dbReference type="ARBA" id="ARBA00023136"/>
    </source>
</evidence>
<dbReference type="InterPro" id="IPR036412">
    <property type="entry name" value="HAD-like_sf"/>
</dbReference>
<comment type="subcellular location">
    <subcellularLocation>
        <location evidence="1">Membrane</location>
        <topology evidence="1">Multi-pass membrane protein</topology>
    </subcellularLocation>
</comment>
<evidence type="ECO:0000313" key="9">
    <source>
        <dbReference type="Proteomes" id="UP000308489"/>
    </source>
</evidence>
<evidence type="ECO:0000256" key="3">
    <source>
        <dbReference type="ARBA" id="ARBA00022967"/>
    </source>
</evidence>
<feature type="transmembrane region" description="Helical" evidence="6">
    <location>
        <begin position="754"/>
        <end position="774"/>
    </location>
</feature>
<dbReference type="PANTHER" id="PTHR42861">
    <property type="entry name" value="CALCIUM-TRANSPORTING ATPASE"/>
    <property type="match status" value="1"/>
</dbReference>
<sequence length="790" mass="87195">MIDKKQDECKVSGLTKEEVDVRVREGKINTPPKNPSRSFGEIVRANLFTIYNAINLVLAIIVIIAGSPKNALFAGVILSNTVIGIVQEVRAKKTLEKMSLVNVAKAKVLRDGKEEIILAEHLVLDDIILLTPGIQLLVDGELIQGNNVEMNESMLTGESDRVIKKDGDDLFSGSFVEKGSGYARVTKVGSNTYAASLSIEAKRFKRINSEILYSVNKILKMIIWFILPIGILLLTMQIMFNQKSWQDAAISSVAGIIGMVPEGLILLTSLTLVMAVVRLSKWNTLVQELPATEVLARVDILCLDKTGTITEGRLKMNNLIPLINSKDINYIEDMLNGFIHSFPNENQTSDAILNRYNNKNNIEVLSKIPFTSDKKWSSVTFLDEGIWILGAPESILGDNYDLVKSKVEEAATKGNRVLLFARYNSDNIEEILDNDKVEAAALILIDDVIRKEAPETLEYFHKQGVEVKIISGDNPITVSEVAKKAGVRNAERYIDARELGNDEKKLSDILDSNTVFGRVTPHQKKKFVKALQSKGHTVAMTGDGINDVLALKESDCGIAMANGSDATKAVAQLVLLDSNFSALPKVVLEGRRTINNLERVANLYLSKTVYSLLLAILFCVLFLPYPIMPIQLGLIGSVSIGIPSFFLALAPNNSIVKKGFLKRAISLAIPSGIYISLITVLIFILAKNKGLNLEQCRTLSTIVIGGCSLMLLLEISKPLNKFKVILNSLMSILFIAPFFISIGRRFYMLEKSPILYISIAIVLILIYPFSIKILSKLLGDIKLPFLKVEE</sequence>
<evidence type="ECO:0000256" key="2">
    <source>
        <dbReference type="ARBA" id="ARBA00022692"/>
    </source>
</evidence>
<dbReference type="Gene3D" id="1.20.1110.10">
    <property type="entry name" value="Calcium-transporting ATPase, transmembrane domain"/>
    <property type="match status" value="1"/>
</dbReference>
<feature type="transmembrane region" description="Helical" evidence="6">
    <location>
        <begin position="698"/>
        <end position="715"/>
    </location>
</feature>
<dbReference type="NCBIfam" id="TIGR01494">
    <property type="entry name" value="ATPase_P-type"/>
    <property type="match status" value="2"/>
</dbReference>
<dbReference type="KEGG" id="hhw:NCTC503_01614"/>
<dbReference type="InterPro" id="IPR008250">
    <property type="entry name" value="ATPase_P-typ_transduc_dom_A_sf"/>
</dbReference>
<feature type="transmembrane region" description="Helical" evidence="6">
    <location>
        <begin position="71"/>
        <end position="89"/>
    </location>
</feature>
<reference evidence="8 9" key="1">
    <citation type="submission" date="2019-05" db="EMBL/GenBank/DDBJ databases">
        <authorList>
            <consortium name="Pathogen Informatics"/>
        </authorList>
    </citation>
    <scope>NUCLEOTIDE SEQUENCE [LARGE SCALE GENOMIC DNA]</scope>
    <source>
        <strain evidence="8 9">NCTC503</strain>
    </source>
</reference>
<keyword evidence="2 6" id="KW-0812">Transmembrane</keyword>
<dbReference type="Gene3D" id="3.40.1110.10">
    <property type="entry name" value="Calcium-transporting ATPase, cytoplasmic domain N"/>
    <property type="match status" value="1"/>
</dbReference>
<dbReference type="InterPro" id="IPR023298">
    <property type="entry name" value="ATPase_P-typ_TM_dom_sf"/>
</dbReference>
<dbReference type="SUPFAM" id="SSF81665">
    <property type="entry name" value="Calcium ATPase, transmembrane domain M"/>
    <property type="match status" value="1"/>
</dbReference>
<dbReference type="InterPro" id="IPR018303">
    <property type="entry name" value="ATPase_P-typ_P_site"/>
</dbReference>
<feature type="transmembrane region" description="Helical" evidence="6">
    <location>
        <begin position="724"/>
        <end position="742"/>
    </location>
</feature>
<dbReference type="SUPFAM" id="SSF81660">
    <property type="entry name" value="Metal cation-transporting ATPase, ATP-binding domain N"/>
    <property type="match status" value="1"/>
</dbReference>
<dbReference type="Gene3D" id="3.40.50.1000">
    <property type="entry name" value="HAD superfamily/HAD-like"/>
    <property type="match status" value="1"/>
</dbReference>
<feature type="transmembrane region" description="Helical" evidence="6">
    <location>
        <begin position="221"/>
        <end position="240"/>
    </location>
</feature>
<evidence type="ECO:0000256" key="1">
    <source>
        <dbReference type="ARBA" id="ARBA00004141"/>
    </source>
</evidence>
<dbReference type="Pfam" id="PF00702">
    <property type="entry name" value="Hydrolase"/>
    <property type="match status" value="1"/>
</dbReference>
<dbReference type="PRINTS" id="PR00120">
    <property type="entry name" value="HATPASE"/>
</dbReference>
<dbReference type="Gene3D" id="2.70.150.10">
    <property type="entry name" value="Calcium-transporting ATPase, cytoplasmic transduction domain A"/>
    <property type="match status" value="1"/>
</dbReference>
<feature type="transmembrane region" description="Helical" evidence="6">
    <location>
        <begin position="45"/>
        <end position="65"/>
    </location>
</feature>
<dbReference type="AlphaFoldDB" id="A0A4V6KDH1"/>
<feature type="transmembrane region" description="Helical" evidence="6">
    <location>
        <begin position="252"/>
        <end position="277"/>
    </location>
</feature>
<dbReference type="EC" id="3.6.3.-" evidence="8"/>
<dbReference type="InterPro" id="IPR023214">
    <property type="entry name" value="HAD_sf"/>
</dbReference>
<dbReference type="SUPFAM" id="SSF81653">
    <property type="entry name" value="Calcium ATPase, transduction domain A"/>
    <property type="match status" value="1"/>
</dbReference>